<feature type="domain" description="Protein kinase" evidence="9">
    <location>
        <begin position="419"/>
        <end position="699"/>
    </location>
</feature>
<dbReference type="InterPro" id="IPR011009">
    <property type="entry name" value="Kinase-like_dom_sf"/>
</dbReference>
<feature type="region of interest" description="Disordered" evidence="7">
    <location>
        <begin position="346"/>
        <end position="383"/>
    </location>
</feature>
<keyword evidence="5 8" id="KW-1133">Transmembrane helix</keyword>
<keyword evidence="3 8" id="KW-0812">Transmembrane</keyword>
<dbReference type="Gene3D" id="3.80.10.10">
    <property type="entry name" value="Ribonuclease Inhibitor"/>
    <property type="match status" value="2"/>
</dbReference>
<dbReference type="Pfam" id="PF00560">
    <property type="entry name" value="LRR_1"/>
    <property type="match status" value="1"/>
</dbReference>
<evidence type="ECO:0000313" key="11">
    <source>
        <dbReference type="Proteomes" id="UP000824890"/>
    </source>
</evidence>
<dbReference type="InterPro" id="IPR046959">
    <property type="entry name" value="PRK1-6/SRF4-like"/>
</dbReference>
<feature type="transmembrane region" description="Helical" evidence="8">
    <location>
        <begin position="314"/>
        <end position="338"/>
    </location>
</feature>
<protein>
    <recommendedName>
        <fullName evidence="9">Protein kinase domain-containing protein</fullName>
    </recommendedName>
</protein>
<dbReference type="InterPro" id="IPR001611">
    <property type="entry name" value="Leu-rich_rpt"/>
</dbReference>
<evidence type="ECO:0000256" key="7">
    <source>
        <dbReference type="SAM" id="MobiDB-lite"/>
    </source>
</evidence>
<dbReference type="PROSITE" id="PS50011">
    <property type="entry name" value="PROTEIN_KINASE_DOM"/>
    <property type="match status" value="1"/>
</dbReference>
<dbReference type="Pfam" id="PF08263">
    <property type="entry name" value="LRRNT_2"/>
    <property type="match status" value="1"/>
</dbReference>
<proteinExistence type="predicted"/>
<reference evidence="10 11" key="1">
    <citation type="submission" date="2021-05" db="EMBL/GenBank/DDBJ databases">
        <title>Genome Assembly of Synthetic Allotetraploid Brassica napus Reveals Homoeologous Exchanges between Subgenomes.</title>
        <authorList>
            <person name="Davis J.T."/>
        </authorList>
    </citation>
    <scope>NUCLEOTIDE SEQUENCE [LARGE SCALE GENOMIC DNA]</scope>
    <source>
        <strain evidence="11">cv. Da-Ae</strain>
        <tissue evidence="10">Seedling</tissue>
    </source>
</reference>
<keyword evidence="4" id="KW-0677">Repeat</keyword>
<name>A0ABQ7ZAA8_BRANA</name>
<comment type="caution">
    <text evidence="10">The sequence shown here is derived from an EMBL/GenBank/DDBJ whole genome shotgun (WGS) entry which is preliminary data.</text>
</comment>
<keyword evidence="2" id="KW-0433">Leucine-rich repeat</keyword>
<dbReference type="Pfam" id="PF13855">
    <property type="entry name" value="LRR_8"/>
    <property type="match status" value="1"/>
</dbReference>
<dbReference type="Gene3D" id="1.10.510.10">
    <property type="entry name" value="Transferase(Phosphotransferase) domain 1"/>
    <property type="match status" value="1"/>
</dbReference>
<evidence type="ECO:0000256" key="8">
    <source>
        <dbReference type="SAM" id="Phobius"/>
    </source>
</evidence>
<dbReference type="SUPFAM" id="SSF56112">
    <property type="entry name" value="Protein kinase-like (PK-like)"/>
    <property type="match status" value="1"/>
</dbReference>
<gene>
    <name evidence="10" type="ORF">HID58_064548</name>
</gene>
<dbReference type="Pfam" id="PF00069">
    <property type="entry name" value="Pkinase"/>
    <property type="match status" value="1"/>
</dbReference>
<keyword evidence="6 8" id="KW-0472">Membrane</keyword>
<dbReference type="Gene3D" id="3.30.200.20">
    <property type="entry name" value="Phosphorylase Kinase, domain 1"/>
    <property type="match status" value="1"/>
</dbReference>
<evidence type="ECO:0000256" key="1">
    <source>
        <dbReference type="ARBA" id="ARBA00004370"/>
    </source>
</evidence>
<dbReference type="InterPro" id="IPR000719">
    <property type="entry name" value="Prot_kinase_dom"/>
</dbReference>
<feature type="non-terminal residue" evidence="10">
    <location>
        <position position="1"/>
    </location>
</feature>
<comment type="subcellular location">
    <subcellularLocation>
        <location evidence="1">Membrane</location>
    </subcellularLocation>
</comment>
<dbReference type="InterPro" id="IPR032675">
    <property type="entry name" value="LRR_dom_sf"/>
</dbReference>
<keyword evidence="11" id="KW-1185">Reference proteome</keyword>
<evidence type="ECO:0000256" key="2">
    <source>
        <dbReference type="ARBA" id="ARBA00022614"/>
    </source>
</evidence>
<evidence type="ECO:0000259" key="9">
    <source>
        <dbReference type="PROSITE" id="PS50011"/>
    </source>
</evidence>
<dbReference type="InterPro" id="IPR013210">
    <property type="entry name" value="LRR_N_plant-typ"/>
</dbReference>
<dbReference type="Proteomes" id="UP000824890">
    <property type="component" value="Unassembled WGS sequence"/>
</dbReference>
<feature type="compositionally biased region" description="Basic and acidic residues" evidence="7">
    <location>
        <begin position="371"/>
        <end position="383"/>
    </location>
</feature>
<organism evidence="10 11">
    <name type="scientific">Brassica napus</name>
    <name type="common">Rape</name>
    <dbReference type="NCBI Taxonomy" id="3708"/>
    <lineage>
        <taxon>Eukaryota</taxon>
        <taxon>Viridiplantae</taxon>
        <taxon>Streptophyta</taxon>
        <taxon>Embryophyta</taxon>
        <taxon>Tracheophyta</taxon>
        <taxon>Spermatophyta</taxon>
        <taxon>Magnoliopsida</taxon>
        <taxon>eudicotyledons</taxon>
        <taxon>Gunneridae</taxon>
        <taxon>Pentapetalae</taxon>
        <taxon>rosids</taxon>
        <taxon>malvids</taxon>
        <taxon>Brassicales</taxon>
        <taxon>Brassicaceae</taxon>
        <taxon>Brassiceae</taxon>
        <taxon>Brassica</taxon>
    </lineage>
</organism>
<evidence type="ECO:0000256" key="4">
    <source>
        <dbReference type="ARBA" id="ARBA00022737"/>
    </source>
</evidence>
<feature type="compositionally biased region" description="Basic and acidic residues" evidence="7">
    <location>
        <begin position="347"/>
        <end position="363"/>
    </location>
</feature>
<evidence type="ECO:0000256" key="5">
    <source>
        <dbReference type="ARBA" id="ARBA00022989"/>
    </source>
</evidence>
<feature type="transmembrane region" description="Helical" evidence="8">
    <location>
        <begin position="53"/>
        <end position="85"/>
    </location>
</feature>
<dbReference type="PANTHER" id="PTHR48007">
    <property type="entry name" value="LEUCINE-RICH REPEAT RECEPTOR-LIKE PROTEIN KINASE PXC1"/>
    <property type="match status" value="1"/>
</dbReference>
<dbReference type="PANTHER" id="PTHR48007:SF25">
    <property type="entry name" value="LEUCINE-RICH REPEAT PROTEIN KINASE FAMILY PROTEIN"/>
    <property type="match status" value="1"/>
</dbReference>
<feature type="region of interest" description="Disordered" evidence="7">
    <location>
        <begin position="694"/>
        <end position="725"/>
    </location>
</feature>
<feature type="region of interest" description="Disordered" evidence="7">
    <location>
        <begin position="638"/>
        <end position="657"/>
    </location>
</feature>
<evidence type="ECO:0000313" key="10">
    <source>
        <dbReference type="EMBL" id="KAH0877154.1"/>
    </source>
</evidence>
<dbReference type="SUPFAM" id="SSF52058">
    <property type="entry name" value="L domain-like"/>
    <property type="match status" value="1"/>
</dbReference>
<sequence length="725" mass="79590">AWLHVTSSSTKNFEKRYSQSERESSHMFINTPPHAHNQTISLPPPLMTLPHTFFSFSLVSSIMVSSSPPSTLFLLFASTLFLCLLSPARSSDVDSLLALKSSIDPSNSIPWRGTDLCSWEGVKECLNGRVSKLVIEYLNLTGSLDSRTLNQLDQLRVLSFKSNSLSGSIPNLSGLVNLKSVYLNGNNFTGSFPESLTSLHRLKTINLSGNRLSGKIPTSLLRLSRLYTFEVQDNLFAGSIPPLNQTSLRFFNVSNNKLSGQIPPTRGLKQFDESSFAGNADLCGDQIRIPCGTSPAPSAKPAPTPSKKENKAKLIGIIAGSAAGGVLIFILLLTVLIFCCRRKRKSPRDDRKGKGIAEAEGEGRGGGGASETERDIERKDRGFSWERSEEGAVGTLVFLGASDSGETTVVRYTMEDLLKASAETLGRGTLGSTYKAVMESGFIVTVKRLKNARYPRMEEFKRHVEILGQLRHPNLVSLRAYFQAKEERLLVYDYFPNGSLFTLIHGTRASGNGKPLHWTSCLKIAEDLASALLYIHQNPGLTHGNLKSSNVLLGPDFESCLTDYGLSTLHDPDSAEETSAVSLFYKAPECRDPRRASTQPADVYSFGVLLLELLTGRTPFQDLVQEYGSDISRWVRAVREEETESGEEPTSSGNEASEEKLQALLSIANVCVAIQPENRPVMREVLKMVRDARAEAPFSSNSSEHSPGRWSDTVQSLPREDQVSI</sequence>
<evidence type="ECO:0000256" key="6">
    <source>
        <dbReference type="ARBA" id="ARBA00023136"/>
    </source>
</evidence>
<evidence type="ECO:0000256" key="3">
    <source>
        <dbReference type="ARBA" id="ARBA00022692"/>
    </source>
</evidence>
<dbReference type="EMBL" id="JAGKQM010000015">
    <property type="protein sequence ID" value="KAH0877154.1"/>
    <property type="molecule type" value="Genomic_DNA"/>
</dbReference>
<accession>A0ABQ7ZAA8</accession>